<keyword evidence="2" id="KW-0732">Signal</keyword>
<evidence type="ECO:0000256" key="1">
    <source>
        <dbReference type="SAM" id="MobiDB-lite"/>
    </source>
</evidence>
<feature type="chain" id="PRO_5042040713" evidence="2">
    <location>
        <begin position="22"/>
        <end position="180"/>
    </location>
</feature>
<evidence type="ECO:0000256" key="2">
    <source>
        <dbReference type="SAM" id="SignalP"/>
    </source>
</evidence>
<name>A0AAD3H1D6_9STRA</name>
<feature type="signal peptide" evidence="2">
    <location>
        <begin position="1"/>
        <end position="21"/>
    </location>
</feature>
<organism evidence="3 4">
    <name type="scientific">Chaetoceros tenuissimus</name>
    <dbReference type="NCBI Taxonomy" id="426638"/>
    <lineage>
        <taxon>Eukaryota</taxon>
        <taxon>Sar</taxon>
        <taxon>Stramenopiles</taxon>
        <taxon>Ochrophyta</taxon>
        <taxon>Bacillariophyta</taxon>
        <taxon>Coscinodiscophyceae</taxon>
        <taxon>Chaetocerotophycidae</taxon>
        <taxon>Chaetocerotales</taxon>
        <taxon>Chaetocerotaceae</taxon>
        <taxon>Chaetoceros</taxon>
    </lineage>
</organism>
<reference evidence="3 4" key="1">
    <citation type="journal article" date="2021" name="Sci. Rep.">
        <title>The genome of the diatom Chaetoceros tenuissimus carries an ancient integrated fragment of an extant virus.</title>
        <authorList>
            <person name="Hongo Y."/>
            <person name="Kimura K."/>
            <person name="Takaki Y."/>
            <person name="Yoshida Y."/>
            <person name="Baba S."/>
            <person name="Kobayashi G."/>
            <person name="Nagasaki K."/>
            <person name="Hano T."/>
            <person name="Tomaru Y."/>
        </authorList>
    </citation>
    <scope>NUCLEOTIDE SEQUENCE [LARGE SCALE GENOMIC DNA]</scope>
    <source>
        <strain evidence="3 4">NIES-3715</strain>
    </source>
</reference>
<evidence type="ECO:0000313" key="4">
    <source>
        <dbReference type="Proteomes" id="UP001054902"/>
    </source>
</evidence>
<accession>A0AAD3H1D6</accession>
<dbReference type="AlphaFoldDB" id="A0AAD3H1D6"/>
<proteinExistence type="predicted"/>
<protein>
    <submittedName>
        <fullName evidence="3">Uncharacterized protein</fullName>
    </submittedName>
</protein>
<dbReference type="Proteomes" id="UP001054902">
    <property type="component" value="Unassembled WGS sequence"/>
</dbReference>
<keyword evidence="4" id="KW-1185">Reference proteome</keyword>
<dbReference type="EMBL" id="BLLK01000022">
    <property type="protein sequence ID" value="GFH46294.1"/>
    <property type="molecule type" value="Genomic_DNA"/>
</dbReference>
<feature type="compositionally biased region" description="Low complexity" evidence="1">
    <location>
        <begin position="79"/>
        <end position="93"/>
    </location>
</feature>
<sequence length="180" mass="19374">MFGKSFFCSVILAVICLQASAQSKPRRQNRDIRAVKRVVVKRQLKDTKDTKAPTLQPKTKAPTLEPKATKAPTLSPGITAAPVTTAPTDPTGTDELPEPSSKMPGGAAPMNSTEEEVMTCSADEECGEGFFCMEMFGQCCQYNTTCKVVQSETAESSSFSMAKIVGMTFVYAGIIAVVMW</sequence>
<comment type="caution">
    <text evidence="3">The sequence shown here is derived from an EMBL/GenBank/DDBJ whole genome shotgun (WGS) entry which is preliminary data.</text>
</comment>
<feature type="region of interest" description="Disordered" evidence="1">
    <location>
        <begin position="43"/>
        <end position="111"/>
    </location>
</feature>
<evidence type="ECO:0000313" key="3">
    <source>
        <dbReference type="EMBL" id="GFH46294.1"/>
    </source>
</evidence>
<gene>
    <name evidence="3" type="ORF">CTEN210_02768</name>
</gene>